<dbReference type="Proteomes" id="UP000612899">
    <property type="component" value="Unassembled WGS sequence"/>
</dbReference>
<keyword evidence="3" id="KW-1185">Reference proteome</keyword>
<dbReference type="RefSeq" id="WP_203912230.1">
    <property type="nucleotide sequence ID" value="NZ_BONY01000050.1"/>
</dbReference>
<feature type="chain" id="PRO_5038930974" evidence="1">
    <location>
        <begin position="26"/>
        <end position="169"/>
    </location>
</feature>
<sequence>MKRQIMALGAAILTSVALTFVPATAANAAGPEAPQTATPGGHHGWDVCTTLRSPIPNQSTGYRDTVDACFEKQGDVFTMLDIARISWGDPGNAWIQWTNELKDSGGTWRYYRSGECWLSGTMTEGHCDKNFYENTTSPNAKGGVGSRLIFKACHSFYGCSSPVYATNDE</sequence>
<keyword evidence="1" id="KW-0732">Signal</keyword>
<accession>A0A8J3QD55</accession>
<comment type="caution">
    <text evidence="2">The sequence shown here is derived from an EMBL/GenBank/DDBJ whole genome shotgun (WGS) entry which is preliminary data.</text>
</comment>
<evidence type="ECO:0000313" key="2">
    <source>
        <dbReference type="EMBL" id="GIH08476.1"/>
    </source>
</evidence>
<protein>
    <submittedName>
        <fullName evidence="2">Uncharacterized protein</fullName>
    </submittedName>
</protein>
<organism evidence="2 3">
    <name type="scientific">Rhizocola hellebori</name>
    <dbReference type="NCBI Taxonomy" id="1392758"/>
    <lineage>
        <taxon>Bacteria</taxon>
        <taxon>Bacillati</taxon>
        <taxon>Actinomycetota</taxon>
        <taxon>Actinomycetes</taxon>
        <taxon>Micromonosporales</taxon>
        <taxon>Micromonosporaceae</taxon>
        <taxon>Rhizocola</taxon>
    </lineage>
</organism>
<dbReference type="EMBL" id="BONY01000050">
    <property type="protein sequence ID" value="GIH08476.1"/>
    <property type="molecule type" value="Genomic_DNA"/>
</dbReference>
<evidence type="ECO:0000256" key="1">
    <source>
        <dbReference type="SAM" id="SignalP"/>
    </source>
</evidence>
<gene>
    <name evidence="2" type="ORF">Rhe02_65430</name>
</gene>
<name>A0A8J3QD55_9ACTN</name>
<dbReference type="AlphaFoldDB" id="A0A8J3QD55"/>
<evidence type="ECO:0000313" key="3">
    <source>
        <dbReference type="Proteomes" id="UP000612899"/>
    </source>
</evidence>
<reference evidence="2" key="1">
    <citation type="submission" date="2021-01" db="EMBL/GenBank/DDBJ databases">
        <title>Whole genome shotgun sequence of Rhizocola hellebori NBRC 109834.</title>
        <authorList>
            <person name="Komaki H."/>
            <person name="Tamura T."/>
        </authorList>
    </citation>
    <scope>NUCLEOTIDE SEQUENCE</scope>
    <source>
        <strain evidence="2">NBRC 109834</strain>
    </source>
</reference>
<proteinExistence type="predicted"/>
<feature type="signal peptide" evidence="1">
    <location>
        <begin position="1"/>
        <end position="25"/>
    </location>
</feature>